<keyword evidence="3" id="KW-1185">Reference proteome</keyword>
<feature type="transmembrane region" description="Helical" evidence="1">
    <location>
        <begin position="12"/>
        <end position="31"/>
    </location>
</feature>
<dbReference type="EMBL" id="BAAANC010000004">
    <property type="protein sequence ID" value="GAA1557285.1"/>
    <property type="molecule type" value="Genomic_DNA"/>
</dbReference>
<dbReference type="RefSeq" id="WP_344182451.1">
    <property type="nucleotide sequence ID" value="NZ_BAAANC010000004.1"/>
</dbReference>
<comment type="caution">
    <text evidence="2">The sequence shown here is derived from an EMBL/GenBank/DDBJ whole genome shotgun (WGS) entry which is preliminary data.</text>
</comment>
<sequence length="63" mass="6620">MPKLTGRPGNQRAYLLIMGACATLIILAWFVVRLFSVPAAIGMSAVAAVLPPVAAIVANNRQD</sequence>
<dbReference type="InterPro" id="IPR021449">
    <property type="entry name" value="DUF3099"/>
</dbReference>
<organism evidence="2 3">
    <name type="scientific">Kribbella lupini</name>
    <dbReference type="NCBI Taxonomy" id="291602"/>
    <lineage>
        <taxon>Bacteria</taxon>
        <taxon>Bacillati</taxon>
        <taxon>Actinomycetota</taxon>
        <taxon>Actinomycetes</taxon>
        <taxon>Propionibacteriales</taxon>
        <taxon>Kribbellaceae</taxon>
        <taxon>Kribbella</taxon>
    </lineage>
</organism>
<reference evidence="3" key="1">
    <citation type="journal article" date="2019" name="Int. J. Syst. Evol. Microbiol.">
        <title>The Global Catalogue of Microorganisms (GCM) 10K type strain sequencing project: providing services to taxonomists for standard genome sequencing and annotation.</title>
        <authorList>
            <consortium name="The Broad Institute Genomics Platform"/>
            <consortium name="The Broad Institute Genome Sequencing Center for Infectious Disease"/>
            <person name="Wu L."/>
            <person name="Ma J."/>
        </authorList>
    </citation>
    <scope>NUCLEOTIDE SEQUENCE [LARGE SCALE GENOMIC DNA]</scope>
    <source>
        <strain evidence="3">JCM 14303</strain>
    </source>
</reference>
<keyword evidence="1" id="KW-1133">Transmembrane helix</keyword>
<keyword evidence="1" id="KW-0812">Transmembrane</keyword>
<keyword evidence="1" id="KW-0472">Membrane</keyword>
<proteinExistence type="predicted"/>
<evidence type="ECO:0008006" key="4">
    <source>
        <dbReference type="Google" id="ProtNLM"/>
    </source>
</evidence>
<dbReference type="Proteomes" id="UP001500363">
    <property type="component" value="Unassembled WGS sequence"/>
</dbReference>
<dbReference type="Pfam" id="PF11298">
    <property type="entry name" value="DUF3099"/>
    <property type="match status" value="1"/>
</dbReference>
<evidence type="ECO:0000313" key="3">
    <source>
        <dbReference type="Proteomes" id="UP001500363"/>
    </source>
</evidence>
<gene>
    <name evidence="2" type="ORF">GCM10009741_72530</name>
</gene>
<feature type="transmembrane region" description="Helical" evidence="1">
    <location>
        <begin position="37"/>
        <end position="58"/>
    </location>
</feature>
<evidence type="ECO:0000313" key="2">
    <source>
        <dbReference type="EMBL" id="GAA1557285.1"/>
    </source>
</evidence>
<evidence type="ECO:0000256" key="1">
    <source>
        <dbReference type="SAM" id="Phobius"/>
    </source>
</evidence>
<protein>
    <recommendedName>
        <fullName evidence="4">DUF3099 family protein</fullName>
    </recommendedName>
</protein>
<name>A0ABP4NBX1_9ACTN</name>
<accession>A0ABP4NBX1</accession>